<organism evidence="10 11">
    <name type="scientific">Rapidithrix thailandica</name>
    <dbReference type="NCBI Taxonomy" id="413964"/>
    <lineage>
        <taxon>Bacteria</taxon>
        <taxon>Pseudomonadati</taxon>
        <taxon>Bacteroidota</taxon>
        <taxon>Cytophagia</taxon>
        <taxon>Cytophagales</taxon>
        <taxon>Flammeovirgaceae</taxon>
        <taxon>Rapidithrix</taxon>
    </lineage>
</organism>
<accession>A0AAW9RUM8</accession>
<feature type="transmembrane region" description="Helical" evidence="7">
    <location>
        <begin position="367"/>
        <end position="395"/>
    </location>
</feature>
<evidence type="ECO:0000256" key="7">
    <source>
        <dbReference type="SAM" id="Phobius"/>
    </source>
</evidence>
<dbReference type="AlphaFoldDB" id="A0AAW9RUM8"/>
<comment type="similarity">
    <text evidence="2">Belongs to the ABC-4 integral membrane protein family. LolC/E subfamily.</text>
</comment>
<evidence type="ECO:0000256" key="6">
    <source>
        <dbReference type="ARBA" id="ARBA00023136"/>
    </source>
</evidence>
<feature type="transmembrane region" description="Helical" evidence="7">
    <location>
        <begin position="327"/>
        <end position="347"/>
    </location>
</feature>
<protein>
    <submittedName>
        <fullName evidence="10">FtsX-like permease family protein</fullName>
    </submittedName>
</protein>
<keyword evidence="3" id="KW-1003">Cell membrane</keyword>
<keyword evidence="11" id="KW-1185">Reference proteome</keyword>
<evidence type="ECO:0000256" key="3">
    <source>
        <dbReference type="ARBA" id="ARBA00022475"/>
    </source>
</evidence>
<evidence type="ECO:0000256" key="2">
    <source>
        <dbReference type="ARBA" id="ARBA00005236"/>
    </source>
</evidence>
<dbReference type="PANTHER" id="PTHR30489:SF0">
    <property type="entry name" value="LIPOPROTEIN-RELEASING SYSTEM TRANSMEMBRANE PROTEIN LOLE"/>
    <property type="match status" value="1"/>
</dbReference>
<keyword evidence="4 7" id="KW-0812">Transmembrane</keyword>
<feature type="domain" description="MacB-like periplasmic core" evidence="9">
    <location>
        <begin position="27"/>
        <end position="202"/>
    </location>
</feature>
<dbReference type="Pfam" id="PF02687">
    <property type="entry name" value="FtsX"/>
    <property type="match status" value="1"/>
</dbReference>
<dbReference type="RefSeq" id="WP_346821385.1">
    <property type="nucleotide sequence ID" value="NZ_JBDKWZ010000006.1"/>
</dbReference>
<evidence type="ECO:0000256" key="5">
    <source>
        <dbReference type="ARBA" id="ARBA00022989"/>
    </source>
</evidence>
<feature type="transmembrane region" description="Helical" evidence="7">
    <location>
        <begin position="273"/>
        <end position="297"/>
    </location>
</feature>
<dbReference type="InterPro" id="IPR051447">
    <property type="entry name" value="Lipoprotein-release_system"/>
</dbReference>
<keyword evidence="5 7" id="KW-1133">Transmembrane helix</keyword>
<evidence type="ECO:0000313" key="10">
    <source>
        <dbReference type="EMBL" id="MEN7548607.1"/>
    </source>
</evidence>
<dbReference type="Proteomes" id="UP001403385">
    <property type="component" value="Unassembled WGS sequence"/>
</dbReference>
<dbReference type="Pfam" id="PF12704">
    <property type="entry name" value="MacB_PCD"/>
    <property type="match status" value="1"/>
</dbReference>
<proteinExistence type="inferred from homology"/>
<sequence length="407" mass="46654">MAGFSFFISKRLRSKGGTDFSSLITKIAIGSVAIGLAVMIASALIFKGFKQVIQDKIFANAGHIQVNRFDLNKSYEEMPISTESEIYQNSQAIDDNIASVQRYSRKAALLKSNEEVMGVMLKGVYTDFDTLRFKKNIVEGRWLDFSDSTYSNEILISQKIANKMFLHVGDEVIMAFIQDPPRLRKLQVKGIYHTGIEDFDNLLILGDVRLIQRLNNWPDTLVGGFEVFLKDFDKLDESYEHIYNTIDYDLYPEKVTDTYVHFFDWFVILNRNVLIVSIIILVVASFNIISIMIIMIMERTPMIGTLKALGANNWQVQKIFIFNGIRLIAKGLFWGNIIGLGFGFLQHQFRLIPLDPENYYMEVVPVYFDWTLVILMNLLITLVVSIVLVFPTMIISRVEPIKAIKFD</sequence>
<keyword evidence="6 7" id="KW-0472">Membrane</keyword>
<dbReference type="GO" id="GO:0044874">
    <property type="term" value="P:lipoprotein localization to outer membrane"/>
    <property type="evidence" value="ECO:0007669"/>
    <property type="project" value="TreeGrafter"/>
</dbReference>
<dbReference type="InterPro" id="IPR025857">
    <property type="entry name" value="MacB_PCD"/>
</dbReference>
<reference evidence="10 11" key="1">
    <citation type="submission" date="2024-04" db="EMBL/GenBank/DDBJ databases">
        <title>Novel genus in family Flammeovirgaceae.</title>
        <authorList>
            <person name="Nguyen T.H."/>
            <person name="Vuong T.Q."/>
            <person name="Le H."/>
            <person name="Kim S.-G."/>
        </authorList>
    </citation>
    <scope>NUCLEOTIDE SEQUENCE [LARGE SCALE GENOMIC DNA]</scope>
    <source>
        <strain evidence="10 11">JCM 23209</strain>
    </source>
</reference>
<evidence type="ECO:0000259" key="8">
    <source>
        <dbReference type="Pfam" id="PF02687"/>
    </source>
</evidence>
<evidence type="ECO:0000313" key="11">
    <source>
        <dbReference type="Proteomes" id="UP001403385"/>
    </source>
</evidence>
<dbReference type="PANTHER" id="PTHR30489">
    <property type="entry name" value="LIPOPROTEIN-RELEASING SYSTEM TRANSMEMBRANE PROTEIN LOLE"/>
    <property type="match status" value="1"/>
</dbReference>
<evidence type="ECO:0000256" key="1">
    <source>
        <dbReference type="ARBA" id="ARBA00004651"/>
    </source>
</evidence>
<dbReference type="GO" id="GO:0098797">
    <property type="term" value="C:plasma membrane protein complex"/>
    <property type="evidence" value="ECO:0007669"/>
    <property type="project" value="TreeGrafter"/>
</dbReference>
<gene>
    <name evidence="10" type="ORF">AAG747_11845</name>
</gene>
<dbReference type="InterPro" id="IPR003838">
    <property type="entry name" value="ABC3_permease_C"/>
</dbReference>
<feature type="domain" description="ABC3 transporter permease C-terminal" evidence="8">
    <location>
        <begin position="275"/>
        <end position="400"/>
    </location>
</feature>
<comment type="caution">
    <text evidence="10">The sequence shown here is derived from an EMBL/GenBank/DDBJ whole genome shotgun (WGS) entry which is preliminary data.</text>
</comment>
<evidence type="ECO:0000256" key="4">
    <source>
        <dbReference type="ARBA" id="ARBA00022692"/>
    </source>
</evidence>
<evidence type="ECO:0000259" key="9">
    <source>
        <dbReference type="Pfam" id="PF12704"/>
    </source>
</evidence>
<feature type="transmembrane region" description="Helical" evidence="7">
    <location>
        <begin position="20"/>
        <end position="46"/>
    </location>
</feature>
<comment type="subcellular location">
    <subcellularLocation>
        <location evidence="1">Cell membrane</location>
        <topology evidence="1">Multi-pass membrane protein</topology>
    </subcellularLocation>
</comment>
<dbReference type="EMBL" id="JBDKWZ010000006">
    <property type="protein sequence ID" value="MEN7548607.1"/>
    <property type="molecule type" value="Genomic_DNA"/>
</dbReference>
<name>A0AAW9RUM8_9BACT</name>